<sequence length="726" mass="78971">MRRRIRRSIQRRLLKATLAFTAAASAIVISFPAAAAEEGNVKVQLLGINDLHGKIDVTGTLANDPKKYGQADYLAAYLHQREATNPNTIMMHSGDMVGGSSPISALLQDEPTIEIMESIGIDIGTVGNHEFDEGVPEMNRLIKGGDHVNGTKGYDGMNFPLVAANVKYKDTGKLVLDPYKIIESGGEKIAFIGVATTATPSNVVASAVENIDFTDEAEAINKYVPEIKSQGVKAIVVLAHVPVEGVGTPTGELSDLANKVDDEVDVIYGAHNHKKANGLVDNKLLVQAWEYGKAFVDVDLEIDRNTHDIVKKQAEIVDVVQENITPDPAVKGILKKYADQTGPKLNEVVGKTTEAIEGGYGKKGAVGDNALGNLIADGMNDAMKSDFALMNGGGIRDVINAGDITWGELFNVQPFGNYLVKTSVTGEGLRDIVNAQISSQYGPDCSIGGFTYKWDGKTNKVTELKMADGSPVQDKKVYTLTVNNYMYDHADDKYRIRANGTGRTDGAVDLDATVNYVKSFKEPIAYKASGRISEGPAGETPSEWEMEKEQSPVGRLILKKPVKLMKLEKDGSITEIRTVNAKENLRVYGSNSKWHNVGGNYFVAADPNAVLYTGRVLIKEDMKLYSSNGLVYRTLKKGEAVKVYSLEEDKYQVGNGYYVKKDRSAVYFEGMVSISGDVSLWKDGKSVKTLKKDSMYRVYGVEDDLLYVGGGYSIKLEAGKVSYSKN</sequence>
<feature type="domain" description="Calcineurin-like phosphoesterase" evidence="3">
    <location>
        <begin position="46"/>
        <end position="274"/>
    </location>
</feature>
<keyword evidence="6" id="KW-1185">Reference proteome</keyword>
<name>A0ABZ2ND76_9BACI</name>
<keyword evidence="2" id="KW-0547">Nucleotide-binding</keyword>
<dbReference type="InterPro" id="IPR029052">
    <property type="entry name" value="Metallo-depent_PP-like"/>
</dbReference>
<reference evidence="5 6" key="1">
    <citation type="submission" date="2024-02" db="EMBL/GenBank/DDBJ databases">
        <title>Seven novel Bacillus-like species.</title>
        <authorList>
            <person name="Liu G."/>
        </authorList>
    </citation>
    <scope>NUCLEOTIDE SEQUENCE [LARGE SCALE GENOMIC DNA]</scope>
    <source>
        <strain evidence="5 6">FJAT-52054</strain>
    </source>
</reference>
<dbReference type="InterPro" id="IPR004843">
    <property type="entry name" value="Calcineurin-like_PHP"/>
</dbReference>
<dbReference type="EMBL" id="CP147407">
    <property type="protein sequence ID" value="WXB95494.1"/>
    <property type="molecule type" value="Genomic_DNA"/>
</dbReference>
<evidence type="ECO:0000313" key="6">
    <source>
        <dbReference type="Proteomes" id="UP001377337"/>
    </source>
</evidence>
<dbReference type="SUPFAM" id="SSF56300">
    <property type="entry name" value="Metallo-dependent phosphatases"/>
    <property type="match status" value="1"/>
</dbReference>
<dbReference type="Proteomes" id="UP001377337">
    <property type="component" value="Chromosome"/>
</dbReference>
<evidence type="ECO:0000256" key="2">
    <source>
        <dbReference type="RuleBase" id="RU362119"/>
    </source>
</evidence>
<gene>
    <name evidence="5" type="ORF">WCV65_13055</name>
</gene>
<dbReference type="Gene3D" id="3.90.780.10">
    <property type="entry name" value="5'-Nucleotidase, C-terminal domain"/>
    <property type="match status" value="1"/>
</dbReference>
<evidence type="ECO:0000259" key="3">
    <source>
        <dbReference type="Pfam" id="PF00149"/>
    </source>
</evidence>
<evidence type="ECO:0000313" key="5">
    <source>
        <dbReference type="EMBL" id="WXB95494.1"/>
    </source>
</evidence>
<protein>
    <submittedName>
        <fullName evidence="5">5'-nucleotidase C-terminal domain-containing protein</fullName>
    </submittedName>
</protein>
<dbReference type="Pfam" id="PF02872">
    <property type="entry name" value="5_nucleotid_C"/>
    <property type="match status" value="1"/>
</dbReference>
<comment type="similarity">
    <text evidence="2">Belongs to the 5'-nucleotidase family.</text>
</comment>
<dbReference type="PANTHER" id="PTHR11575:SF24">
    <property type="entry name" value="5'-NUCLEOTIDASE"/>
    <property type="match status" value="1"/>
</dbReference>
<proteinExistence type="inferred from homology"/>
<evidence type="ECO:0000259" key="4">
    <source>
        <dbReference type="Pfam" id="PF02872"/>
    </source>
</evidence>
<dbReference type="SUPFAM" id="SSF55816">
    <property type="entry name" value="5'-nucleotidase (syn. UDP-sugar hydrolase), C-terminal domain"/>
    <property type="match status" value="1"/>
</dbReference>
<accession>A0ABZ2ND76</accession>
<keyword evidence="1 2" id="KW-0732">Signal</keyword>
<organism evidence="5 6">
    <name type="scientific">Metabacillus sediminis</name>
    <dbReference type="NCBI Taxonomy" id="3117746"/>
    <lineage>
        <taxon>Bacteria</taxon>
        <taxon>Bacillati</taxon>
        <taxon>Bacillota</taxon>
        <taxon>Bacilli</taxon>
        <taxon>Bacillales</taxon>
        <taxon>Bacillaceae</taxon>
        <taxon>Metabacillus</taxon>
    </lineage>
</organism>
<dbReference type="PROSITE" id="PS51318">
    <property type="entry name" value="TAT"/>
    <property type="match status" value="1"/>
</dbReference>
<dbReference type="InterPro" id="IPR006179">
    <property type="entry name" value="5_nucleotidase/apyrase"/>
</dbReference>
<dbReference type="PANTHER" id="PTHR11575">
    <property type="entry name" value="5'-NUCLEOTIDASE-RELATED"/>
    <property type="match status" value="1"/>
</dbReference>
<dbReference type="InterPro" id="IPR036907">
    <property type="entry name" value="5'-Nucleotdase_C_sf"/>
</dbReference>
<dbReference type="Pfam" id="PF00149">
    <property type="entry name" value="Metallophos"/>
    <property type="match status" value="1"/>
</dbReference>
<feature type="domain" description="5'-Nucleotidase C-terminal" evidence="4">
    <location>
        <begin position="348"/>
        <end position="491"/>
    </location>
</feature>
<dbReference type="PRINTS" id="PR01607">
    <property type="entry name" value="APYRASEFAMLY"/>
</dbReference>
<evidence type="ECO:0000256" key="1">
    <source>
        <dbReference type="ARBA" id="ARBA00022729"/>
    </source>
</evidence>
<keyword evidence="2" id="KW-0378">Hydrolase</keyword>
<dbReference type="RefSeq" id="WP_338777035.1">
    <property type="nucleotide sequence ID" value="NZ_CP147407.1"/>
</dbReference>
<feature type="signal peptide" evidence="2">
    <location>
        <begin position="1"/>
        <end position="35"/>
    </location>
</feature>
<dbReference type="InterPro" id="IPR008334">
    <property type="entry name" value="5'-Nucleotdase_C"/>
</dbReference>
<dbReference type="InterPro" id="IPR006311">
    <property type="entry name" value="TAT_signal"/>
</dbReference>
<feature type="chain" id="PRO_5045008598" evidence="2">
    <location>
        <begin position="36"/>
        <end position="726"/>
    </location>
</feature>
<dbReference type="Gene3D" id="3.60.21.10">
    <property type="match status" value="1"/>
</dbReference>